<accession>A0A8K0RTL1</accession>
<feature type="compositionally biased region" description="Polar residues" evidence="5">
    <location>
        <begin position="52"/>
        <end position="64"/>
    </location>
</feature>
<evidence type="ECO:0000313" key="6">
    <source>
        <dbReference type="EMBL" id="KAH7242315.1"/>
    </source>
</evidence>
<dbReference type="GO" id="GO:0006357">
    <property type="term" value="P:regulation of transcription by RNA polymerase II"/>
    <property type="evidence" value="ECO:0007669"/>
    <property type="project" value="InterPro"/>
</dbReference>
<protein>
    <recommendedName>
        <fullName evidence="4">Mediator of RNA polymerase II transcription subunit 11</fullName>
    </recommendedName>
    <alternativeName>
        <fullName evidence="4">Mediator complex subunit 11</fullName>
    </alternativeName>
</protein>
<comment type="subcellular location">
    <subcellularLocation>
        <location evidence="1 4">Nucleus</location>
    </subcellularLocation>
</comment>
<gene>
    <name evidence="4" type="primary">MED11</name>
    <name evidence="6" type="ORF">BKA59DRAFT_480426</name>
</gene>
<proteinExistence type="inferred from homology"/>
<organism evidence="6 7">
    <name type="scientific">Fusarium tricinctum</name>
    <dbReference type="NCBI Taxonomy" id="61284"/>
    <lineage>
        <taxon>Eukaryota</taxon>
        <taxon>Fungi</taxon>
        <taxon>Dikarya</taxon>
        <taxon>Ascomycota</taxon>
        <taxon>Pezizomycotina</taxon>
        <taxon>Sordariomycetes</taxon>
        <taxon>Hypocreomycetidae</taxon>
        <taxon>Hypocreales</taxon>
        <taxon>Nectriaceae</taxon>
        <taxon>Fusarium</taxon>
        <taxon>Fusarium tricinctum species complex</taxon>
    </lineage>
</organism>
<keyword evidence="7" id="KW-1185">Reference proteome</keyword>
<keyword evidence="4" id="KW-0804">Transcription</keyword>
<dbReference type="AlphaFoldDB" id="A0A8K0RTL1"/>
<dbReference type="Proteomes" id="UP000813427">
    <property type="component" value="Unassembled WGS sequence"/>
</dbReference>
<name>A0A8K0RTL1_9HYPO</name>
<keyword evidence="4" id="KW-0010">Activator</keyword>
<comment type="caution">
    <text evidence="6">The sequence shown here is derived from an EMBL/GenBank/DDBJ whole genome shotgun (WGS) entry which is preliminary data.</text>
</comment>
<evidence type="ECO:0000256" key="4">
    <source>
        <dbReference type="RuleBase" id="RU364147"/>
    </source>
</evidence>
<dbReference type="EMBL" id="JAGPXF010000005">
    <property type="protein sequence ID" value="KAH7242315.1"/>
    <property type="molecule type" value="Genomic_DNA"/>
</dbReference>
<comment type="similarity">
    <text evidence="2 4">Belongs to the Mediator complex subunit 11 family.</text>
</comment>
<dbReference type="OrthoDB" id="5418434at2759"/>
<feature type="region of interest" description="Disordered" evidence="5">
    <location>
        <begin position="1"/>
        <end position="21"/>
    </location>
</feature>
<dbReference type="GO" id="GO:0003712">
    <property type="term" value="F:transcription coregulator activity"/>
    <property type="evidence" value="ECO:0007669"/>
    <property type="project" value="InterPro"/>
</dbReference>
<evidence type="ECO:0000256" key="2">
    <source>
        <dbReference type="ARBA" id="ARBA00008186"/>
    </source>
</evidence>
<dbReference type="Gene3D" id="1.10.287.3490">
    <property type="match status" value="1"/>
</dbReference>
<dbReference type="GO" id="GO:0016592">
    <property type="term" value="C:mediator complex"/>
    <property type="evidence" value="ECO:0007669"/>
    <property type="project" value="InterPro"/>
</dbReference>
<comment type="function">
    <text evidence="4">Component of the Mediator complex, a coactivator involved in the regulated transcription of nearly all RNA polymerase II-dependent genes. Mediator functions as a bridge to convey information from gene-specific regulatory proteins to the basal RNA polymerase II transcription machinery. Mediator is recruited to promoters by direct interactions with regulatory proteins and serves as a scaffold for the assembly of a functional pre-initiation complex with RNA polymerase II and the general transcription factors.</text>
</comment>
<reference evidence="6" key="1">
    <citation type="journal article" date="2021" name="Nat. Commun.">
        <title>Genetic determinants of endophytism in the Arabidopsis root mycobiome.</title>
        <authorList>
            <person name="Mesny F."/>
            <person name="Miyauchi S."/>
            <person name="Thiergart T."/>
            <person name="Pickel B."/>
            <person name="Atanasova L."/>
            <person name="Karlsson M."/>
            <person name="Huettel B."/>
            <person name="Barry K.W."/>
            <person name="Haridas S."/>
            <person name="Chen C."/>
            <person name="Bauer D."/>
            <person name="Andreopoulos W."/>
            <person name="Pangilinan J."/>
            <person name="LaButti K."/>
            <person name="Riley R."/>
            <person name="Lipzen A."/>
            <person name="Clum A."/>
            <person name="Drula E."/>
            <person name="Henrissat B."/>
            <person name="Kohler A."/>
            <person name="Grigoriev I.V."/>
            <person name="Martin F.M."/>
            <person name="Hacquard S."/>
        </authorList>
    </citation>
    <scope>NUCLEOTIDE SEQUENCE</scope>
    <source>
        <strain evidence="6">MPI-SDFR-AT-0068</strain>
    </source>
</reference>
<evidence type="ECO:0000256" key="1">
    <source>
        <dbReference type="ARBA" id="ARBA00004123"/>
    </source>
</evidence>
<comment type="subunit">
    <text evidence="4">Component of the Mediator complex.</text>
</comment>
<evidence type="ECO:0000256" key="3">
    <source>
        <dbReference type="ARBA" id="ARBA00023242"/>
    </source>
</evidence>
<sequence length="186" mass="20399">MSSPEDVNMSGDETPRAYEPFTVEENIRQLNAIDQHMVQLMKHTATALNSLTIPSSSESNQNNDPAAEATKPPLDPPAQKETFRSATDSFLTTLHTVDVKMKRQIFALEEAGIIDLAPPKRQEAEGPILTAQPILPSQRPNGVGAVGNIGAGWLNSRGTRVERDMEAELWDKAKDLLKKNDESNPV</sequence>
<evidence type="ECO:0000256" key="5">
    <source>
        <dbReference type="SAM" id="MobiDB-lite"/>
    </source>
</evidence>
<keyword evidence="4" id="KW-0805">Transcription regulation</keyword>
<dbReference type="InterPro" id="IPR019404">
    <property type="entry name" value="Mediator_Med11"/>
</dbReference>
<evidence type="ECO:0000313" key="7">
    <source>
        <dbReference type="Proteomes" id="UP000813427"/>
    </source>
</evidence>
<feature type="region of interest" description="Disordered" evidence="5">
    <location>
        <begin position="52"/>
        <end position="81"/>
    </location>
</feature>
<dbReference type="Pfam" id="PF10280">
    <property type="entry name" value="Med11"/>
    <property type="match status" value="1"/>
</dbReference>
<keyword evidence="3 4" id="KW-0539">Nucleus</keyword>